<evidence type="ECO:0000313" key="2">
    <source>
        <dbReference type="Proteomes" id="UP001234495"/>
    </source>
</evidence>
<evidence type="ECO:0000313" key="1">
    <source>
        <dbReference type="EMBL" id="MDQ0232435.1"/>
    </source>
</evidence>
<keyword evidence="2" id="KW-1185">Reference proteome</keyword>
<gene>
    <name evidence="1" type="ORF">J2S19_003746</name>
</gene>
<dbReference type="Proteomes" id="UP001234495">
    <property type="component" value="Unassembled WGS sequence"/>
</dbReference>
<proteinExistence type="predicted"/>
<organism evidence="1 2">
    <name type="scientific">Metabacillus malikii</name>
    <dbReference type="NCBI Taxonomy" id="1504265"/>
    <lineage>
        <taxon>Bacteria</taxon>
        <taxon>Bacillati</taxon>
        <taxon>Bacillota</taxon>
        <taxon>Bacilli</taxon>
        <taxon>Bacillales</taxon>
        <taxon>Bacillaceae</taxon>
        <taxon>Metabacillus</taxon>
    </lineage>
</organism>
<sequence length="67" mass="8228">MGFLLIVDVFNKQEAYYVDDADGVYERVNFLLKNNRNKDDLKVFKIQEEIPVEYFLNEEYRDYLRRI</sequence>
<dbReference type="RefSeq" id="WP_307344430.1">
    <property type="nucleotide sequence ID" value="NZ_JAUSUD010000021.1"/>
</dbReference>
<comment type="caution">
    <text evidence="1">The sequence shown here is derived from an EMBL/GenBank/DDBJ whole genome shotgun (WGS) entry which is preliminary data.</text>
</comment>
<protein>
    <submittedName>
        <fullName evidence="1">Uncharacterized protein</fullName>
    </submittedName>
</protein>
<dbReference type="EMBL" id="JAUSUD010000021">
    <property type="protein sequence ID" value="MDQ0232435.1"/>
    <property type="molecule type" value="Genomic_DNA"/>
</dbReference>
<accession>A0ABT9ZJH3</accession>
<reference evidence="1 2" key="1">
    <citation type="submission" date="2023-07" db="EMBL/GenBank/DDBJ databases">
        <title>Genomic Encyclopedia of Type Strains, Phase IV (KMG-IV): sequencing the most valuable type-strain genomes for metagenomic binning, comparative biology and taxonomic classification.</title>
        <authorList>
            <person name="Goeker M."/>
        </authorList>
    </citation>
    <scope>NUCLEOTIDE SEQUENCE [LARGE SCALE GENOMIC DNA]</scope>
    <source>
        <strain evidence="1 2">DSM 29005</strain>
    </source>
</reference>
<name>A0ABT9ZJH3_9BACI</name>